<keyword evidence="4" id="KW-1185">Reference proteome</keyword>
<dbReference type="EMBL" id="CAXIEN010000407">
    <property type="protein sequence ID" value="CAL1296878.1"/>
    <property type="molecule type" value="Genomic_DNA"/>
</dbReference>
<protein>
    <submittedName>
        <fullName evidence="3">Uncharacterized protein</fullName>
    </submittedName>
</protein>
<proteinExistence type="predicted"/>
<feature type="transmembrane region" description="Helical" evidence="2">
    <location>
        <begin position="107"/>
        <end position="126"/>
    </location>
</feature>
<accession>A0AAV2BLC9</accession>
<organism evidence="3 4">
    <name type="scientific">Larinioides sclopetarius</name>
    <dbReference type="NCBI Taxonomy" id="280406"/>
    <lineage>
        <taxon>Eukaryota</taxon>
        <taxon>Metazoa</taxon>
        <taxon>Ecdysozoa</taxon>
        <taxon>Arthropoda</taxon>
        <taxon>Chelicerata</taxon>
        <taxon>Arachnida</taxon>
        <taxon>Araneae</taxon>
        <taxon>Araneomorphae</taxon>
        <taxon>Entelegynae</taxon>
        <taxon>Araneoidea</taxon>
        <taxon>Araneidae</taxon>
        <taxon>Larinioides</taxon>
    </lineage>
</organism>
<name>A0AAV2BLC9_9ARAC</name>
<dbReference type="AlphaFoldDB" id="A0AAV2BLC9"/>
<feature type="region of interest" description="Disordered" evidence="1">
    <location>
        <begin position="133"/>
        <end position="154"/>
    </location>
</feature>
<sequence>MGPVNHNKSAGEHNQLFLHYPSTVVPSCNESGLRGSKNLYLAKFHVEANSTIDRKLIGMADYSDELLEELKKELPEDTNMEEFIQNINKLASEFVQNQRQKPTEVQLAILFLFLLIPVSLILYCFCRIMNSQKKRQGKDKKKQKEQKKETKKKA</sequence>
<reference evidence="3 4" key="1">
    <citation type="submission" date="2024-04" db="EMBL/GenBank/DDBJ databases">
        <authorList>
            <person name="Rising A."/>
            <person name="Reimegard J."/>
            <person name="Sonavane S."/>
            <person name="Akerstrom W."/>
            <person name="Nylinder S."/>
            <person name="Hedman E."/>
            <person name="Kallberg Y."/>
        </authorList>
    </citation>
    <scope>NUCLEOTIDE SEQUENCE [LARGE SCALE GENOMIC DNA]</scope>
</reference>
<evidence type="ECO:0000313" key="4">
    <source>
        <dbReference type="Proteomes" id="UP001497382"/>
    </source>
</evidence>
<evidence type="ECO:0000256" key="1">
    <source>
        <dbReference type="SAM" id="MobiDB-lite"/>
    </source>
</evidence>
<gene>
    <name evidence="3" type="ORF">LARSCL_LOCUS19992</name>
</gene>
<comment type="caution">
    <text evidence="3">The sequence shown here is derived from an EMBL/GenBank/DDBJ whole genome shotgun (WGS) entry which is preliminary data.</text>
</comment>
<keyword evidence="2" id="KW-0812">Transmembrane</keyword>
<evidence type="ECO:0000256" key="2">
    <source>
        <dbReference type="SAM" id="Phobius"/>
    </source>
</evidence>
<keyword evidence="2" id="KW-0472">Membrane</keyword>
<evidence type="ECO:0000313" key="3">
    <source>
        <dbReference type="EMBL" id="CAL1296878.1"/>
    </source>
</evidence>
<dbReference type="Proteomes" id="UP001497382">
    <property type="component" value="Unassembled WGS sequence"/>
</dbReference>
<keyword evidence="2" id="KW-1133">Transmembrane helix</keyword>